<dbReference type="NCBIfam" id="TIGR01727">
    <property type="entry name" value="oligo_HPY"/>
    <property type="match status" value="1"/>
</dbReference>
<evidence type="ECO:0000259" key="5">
    <source>
        <dbReference type="PROSITE" id="PS50893"/>
    </source>
</evidence>
<evidence type="ECO:0000256" key="2">
    <source>
        <dbReference type="ARBA" id="ARBA00022448"/>
    </source>
</evidence>
<reference evidence="7" key="1">
    <citation type="submission" date="2016-01" db="EMBL/GenBank/DDBJ databases">
        <title>Draft genome of Chromobacterium sp. F49.</title>
        <authorList>
            <person name="Hong K.W."/>
        </authorList>
    </citation>
    <scope>NUCLEOTIDE SEQUENCE [LARGE SCALE GENOMIC DNA]</scope>
    <source>
        <strain evidence="7">M63</strain>
    </source>
</reference>
<sequence length="327" mass="36241">MSISSLEREPLVAIDRLTKRYPAAAGGFGKPKAWVNAVNGVSFEIRSGETLGLVGESGCGKSTTGQLLARLLEPTSGSIRFRGRELATLRGREIRDMRKHIQLIFQDPYASLNPRHTIGSILEEPLRVHRIGSSAERRQQARDMLEIVGLDRSYAARYPHELSGGQRQRIGIARALMLRPSFVVADEPVSALDVSVQSQILNLLKELQRRFALTTLFVSHDLNVVQYMSDRVAVMYLGTLVELAPAETLFRSAVHPYTRALISAIPSVRDGERRERIVLRGEVPSPLHPPAGCPFHTRCPQAVAECALVPPEWKSVGPDHYARCLLT</sequence>
<dbReference type="OrthoDB" id="9802264at2"/>
<proteinExistence type="inferred from homology"/>
<evidence type="ECO:0000313" key="6">
    <source>
        <dbReference type="EMBL" id="KZE83449.1"/>
    </source>
</evidence>
<dbReference type="STRING" id="1007103.GCA_000213315_06027"/>
<comment type="similarity">
    <text evidence="1">Belongs to the ABC transporter superfamily.</text>
</comment>
<keyword evidence="3" id="KW-0547">Nucleotide-binding</keyword>
<evidence type="ECO:0000256" key="4">
    <source>
        <dbReference type="ARBA" id="ARBA00022840"/>
    </source>
</evidence>
<comment type="caution">
    <text evidence="6">The sequence shown here is derived from an EMBL/GenBank/DDBJ whole genome shotgun (WGS) entry which is preliminary data.</text>
</comment>
<dbReference type="InterPro" id="IPR003593">
    <property type="entry name" value="AAA+_ATPase"/>
</dbReference>
<dbReference type="InterPro" id="IPR013563">
    <property type="entry name" value="Oligopep_ABC_C"/>
</dbReference>
<dbReference type="GO" id="GO:0016887">
    <property type="term" value="F:ATP hydrolysis activity"/>
    <property type="evidence" value="ECO:0007669"/>
    <property type="project" value="InterPro"/>
</dbReference>
<dbReference type="SMART" id="SM00382">
    <property type="entry name" value="AAA"/>
    <property type="match status" value="1"/>
</dbReference>
<dbReference type="InterPro" id="IPR050319">
    <property type="entry name" value="ABC_transp_ATP-bind"/>
</dbReference>
<dbReference type="GO" id="GO:0015833">
    <property type="term" value="P:peptide transport"/>
    <property type="evidence" value="ECO:0007669"/>
    <property type="project" value="InterPro"/>
</dbReference>
<evidence type="ECO:0000313" key="7">
    <source>
        <dbReference type="Proteomes" id="UP000076563"/>
    </source>
</evidence>
<evidence type="ECO:0000256" key="1">
    <source>
        <dbReference type="ARBA" id="ARBA00005417"/>
    </source>
</evidence>
<dbReference type="InterPro" id="IPR017871">
    <property type="entry name" value="ABC_transporter-like_CS"/>
</dbReference>
<feature type="domain" description="ABC transporter" evidence="5">
    <location>
        <begin position="12"/>
        <end position="262"/>
    </location>
</feature>
<dbReference type="PROSITE" id="PS50893">
    <property type="entry name" value="ABC_TRANSPORTER_2"/>
    <property type="match status" value="1"/>
</dbReference>
<accession>A0A164AAH4</accession>
<dbReference type="AlphaFoldDB" id="A0A164AAH4"/>
<dbReference type="Proteomes" id="UP000076563">
    <property type="component" value="Unassembled WGS sequence"/>
</dbReference>
<dbReference type="InterPro" id="IPR003439">
    <property type="entry name" value="ABC_transporter-like_ATP-bd"/>
</dbReference>
<dbReference type="RefSeq" id="WP_063178056.1">
    <property type="nucleotide sequence ID" value="NZ_LQRA01000024.1"/>
</dbReference>
<keyword evidence="7" id="KW-1185">Reference proteome</keyword>
<dbReference type="SUPFAM" id="SSF52540">
    <property type="entry name" value="P-loop containing nucleoside triphosphate hydrolases"/>
    <property type="match status" value="1"/>
</dbReference>
<keyword evidence="4 6" id="KW-0067">ATP-binding</keyword>
<dbReference type="FunFam" id="3.40.50.300:FF:000016">
    <property type="entry name" value="Oligopeptide ABC transporter ATP-binding component"/>
    <property type="match status" value="1"/>
</dbReference>
<gene>
    <name evidence="6" type="ORF">AV654_07680</name>
</gene>
<dbReference type="Pfam" id="PF00005">
    <property type="entry name" value="ABC_tran"/>
    <property type="match status" value="1"/>
</dbReference>
<dbReference type="Gene3D" id="3.40.50.300">
    <property type="entry name" value="P-loop containing nucleotide triphosphate hydrolases"/>
    <property type="match status" value="1"/>
</dbReference>
<dbReference type="PROSITE" id="PS00211">
    <property type="entry name" value="ABC_TRANSPORTER_1"/>
    <property type="match status" value="1"/>
</dbReference>
<dbReference type="eggNOG" id="COG4608">
    <property type="taxonomic scope" value="Bacteria"/>
</dbReference>
<dbReference type="CDD" id="cd03257">
    <property type="entry name" value="ABC_NikE_OppD_transporters"/>
    <property type="match status" value="1"/>
</dbReference>
<protein>
    <submittedName>
        <fullName evidence="6">Dipeptide/oligopeptide/nickel ABC transporter ATP-binding protein</fullName>
    </submittedName>
</protein>
<dbReference type="InterPro" id="IPR027417">
    <property type="entry name" value="P-loop_NTPase"/>
</dbReference>
<dbReference type="PANTHER" id="PTHR43776:SF7">
    <property type="entry name" value="D,D-DIPEPTIDE TRANSPORT ATP-BINDING PROTEIN DDPF-RELATED"/>
    <property type="match status" value="1"/>
</dbReference>
<organism evidence="6 7">
    <name type="scientific">Paenibacillus elgii</name>
    <dbReference type="NCBI Taxonomy" id="189691"/>
    <lineage>
        <taxon>Bacteria</taxon>
        <taxon>Bacillati</taxon>
        <taxon>Bacillota</taxon>
        <taxon>Bacilli</taxon>
        <taxon>Bacillales</taxon>
        <taxon>Paenibacillaceae</taxon>
        <taxon>Paenibacillus</taxon>
    </lineage>
</organism>
<name>A0A164AAH4_9BACL</name>
<dbReference type="PANTHER" id="PTHR43776">
    <property type="entry name" value="TRANSPORT ATP-BINDING PROTEIN"/>
    <property type="match status" value="1"/>
</dbReference>
<dbReference type="GO" id="GO:0005524">
    <property type="term" value="F:ATP binding"/>
    <property type="evidence" value="ECO:0007669"/>
    <property type="project" value="UniProtKB-KW"/>
</dbReference>
<dbReference type="GO" id="GO:0055085">
    <property type="term" value="P:transmembrane transport"/>
    <property type="evidence" value="ECO:0007669"/>
    <property type="project" value="UniProtKB-ARBA"/>
</dbReference>
<dbReference type="EMBL" id="LQRA01000024">
    <property type="protein sequence ID" value="KZE83449.1"/>
    <property type="molecule type" value="Genomic_DNA"/>
</dbReference>
<evidence type="ECO:0000256" key="3">
    <source>
        <dbReference type="ARBA" id="ARBA00022741"/>
    </source>
</evidence>
<keyword evidence="2" id="KW-0813">Transport</keyword>
<dbReference type="Pfam" id="PF08352">
    <property type="entry name" value="oligo_HPY"/>
    <property type="match status" value="1"/>
</dbReference>